<evidence type="ECO:0000313" key="2">
    <source>
        <dbReference type="Proteomes" id="UP000441336"/>
    </source>
</evidence>
<protein>
    <submittedName>
        <fullName evidence="1">Uncharacterized protein</fullName>
    </submittedName>
</protein>
<dbReference type="RefSeq" id="WP_157567834.1">
    <property type="nucleotide sequence ID" value="NZ_WQKZ01000004.1"/>
</dbReference>
<accession>A0A7K1TI86</accession>
<dbReference type="AlphaFoldDB" id="A0A7K1TI86"/>
<keyword evidence="2" id="KW-1185">Reference proteome</keyword>
<sequence length="142" mass="16163">MRSYPLDYRPGLYDLPPTAAIAFRFHQGHKLLLYSQGQIYEGDLIEPERWHHVPAGLRLFIRLRGGLETAPIVGAQLLANHLFRPDPLPDASNCGLELDLNPDRPPGQKPTEGELVRWQSSHFQTLFVYWERAGKAAPKRDV</sequence>
<reference evidence="1 2" key="1">
    <citation type="submission" date="2019-12" db="EMBL/GenBank/DDBJ databases">
        <title>Hymenobacter sp. HMF4947 Genome sequencing and assembly.</title>
        <authorList>
            <person name="Kang H."/>
            <person name="Cha I."/>
            <person name="Kim H."/>
            <person name="Joh K."/>
        </authorList>
    </citation>
    <scope>NUCLEOTIDE SEQUENCE [LARGE SCALE GENOMIC DNA]</scope>
    <source>
        <strain evidence="1 2">HMF4947</strain>
    </source>
</reference>
<dbReference type="EMBL" id="WQKZ01000004">
    <property type="protein sequence ID" value="MVN78082.1"/>
    <property type="molecule type" value="Genomic_DNA"/>
</dbReference>
<organism evidence="1 2">
    <name type="scientific">Hymenobacter ginkgonis</name>
    <dbReference type="NCBI Taxonomy" id="2682976"/>
    <lineage>
        <taxon>Bacteria</taxon>
        <taxon>Pseudomonadati</taxon>
        <taxon>Bacteroidota</taxon>
        <taxon>Cytophagia</taxon>
        <taxon>Cytophagales</taxon>
        <taxon>Hymenobacteraceae</taxon>
        <taxon>Hymenobacter</taxon>
    </lineage>
</organism>
<comment type="caution">
    <text evidence="1">The sequence shown here is derived from an EMBL/GenBank/DDBJ whole genome shotgun (WGS) entry which is preliminary data.</text>
</comment>
<gene>
    <name evidence="1" type="ORF">GO988_17265</name>
</gene>
<dbReference type="Proteomes" id="UP000441336">
    <property type="component" value="Unassembled WGS sequence"/>
</dbReference>
<evidence type="ECO:0000313" key="1">
    <source>
        <dbReference type="EMBL" id="MVN78082.1"/>
    </source>
</evidence>
<name>A0A7K1TI86_9BACT</name>
<proteinExistence type="predicted"/>